<dbReference type="RefSeq" id="WP_160352828.1">
    <property type="nucleotide sequence ID" value="NZ_SDWJ01000001.1"/>
</dbReference>
<evidence type="ECO:0000259" key="6">
    <source>
        <dbReference type="Pfam" id="PF07298"/>
    </source>
</evidence>
<keyword evidence="8" id="KW-1185">Reference proteome</keyword>
<feature type="transmembrane region" description="Helical" evidence="5">
    <location>
        <begin position="72"/>
        <end position="93"/>
    </location>
</feature>
<comment type="caution">
    <text evidence="7">The sequence shown here is derived from an EMBL/GenBank/DDBJ whole genome shotgun (WGS) entry which is preliminary data.</text>
</comment>
<evidence type="ECO:0000256" key="2">
    <source>
        <dbReference type="ARBA" id="ARBA00022692"/>
    </source>
</evidence>
<feature type="transmembrane region" description="Helical" evidence="5">
    <location>
        <begin position="184"/>
        <end position="205"/>
    </location>
</feature>
<evidence type="ECO:0000313" key="8">
    <source>
        <dbReference type="Proteomes" id="UP000471147"/>
    </source>
</evidence>
<evidence type="ECO:0000256" key="4">
    <source>
        <dbReference type="ARBA" id="ARBA00023136"/>
    </source>
</evidence>
<keyword evidence="3 5" id="KW-1133">Transmembrane helix</keyword>
<accession>A0A6I4M344</accession>
<comment type="subcellular location">
    <subcellularLocation>
        <location evidence="1">Membrane</location>
        <topology evidence="1">Multi-pass membrane protein</topology>
    </subcellularLocation>
</comment>
<evidence type="ECO:0000256" key="3">
    <source>
        <dbReference type="ARBA" id="ARBA00022989"/>
    </source>
</evidence>
<reference evidence="7 8" key="1">
    <citation type="submission" date="2019-01" db="EMBL/GenBank/DDBJ databases">
        <title>Sphingorhabdus lacus sp.nov., isolated from an oligotrophic freshwater lake.</title>
        <authorList>
            <person name="Park M."/>
        </authorList>
    </citation>
    <scope>NUCLEOTIDE SEQUENCE [LARGE SCALE GENOMIC DNA]</scope>
    <source>
        <strain evidence="7 8">IMCC26285</strain>
    </source>
</reference>
<keyword evidence="4 5" id="KW-0472">Membrane</keyword>
<dbReference type="Gene3D" id="1.20.120.1630">
    <property type="match status" value="1"/>
</dbReference>
<protein>
    <submittedName>
        <fullName evidence="7">MFS transporter</fullName>
    </submittedName>
</protein>
<dbReference type="Proteomes" id="UP000471147">
    <property type="component" value="Unassembled WGS sequence"/>
</dbReference>
<dbReference type="Pfam" id="PF07298">
    <property type="entry name" value="NnrU"/>
    <property type="match status" value="1"/>
</dbReference>
<dbReference type="OrthoDB" id="7828645at2"/>
<evidence type="ECO:0000256" key="1">
    <source>
        <dbReference type="ARBA" id="ARBA00004141"/>
    </source>
</evidence>
<dbReference type="GO" id="GO:0016020">
    <property type="term" value="C:membrane"/>
    <property type="evidence" value="ECO:0007669"/>
    <property type="project" value="UniProtKB-SubCell"/>
</dbReference>
<feature type="transmembrane region" description="Helical" evidence="5">
    <location>
        <begin position="38"/>
        <end position="60"/>
    </location>
</feature>
<feature type="domain" description="NnrU" evidence="6">
    <location>
        <begin position="7"/>
        <end position="214"/>
    </location>
</feature>
<dbReference type="InterPro" id="IPR009915">
    <property type="entry name" value="NnrU_dom"/>
</dbReference>
<dbReference type="AlphaFoldDB" id="A0A6I4M344"/>
<dbReference type="EMBL" id="SDWJ01000001">
    <property type="protein sequence ID" value="MVZ96888.1"/>
    <property type="molecule type" value="Genomic_DNA"/>
</dbReference>
<organism evidence="7 8">
    <name type="scientific">Sphingorhabdus profundilacus</name>
    <dbReference type="NCBI Taxonomy" id="2509718"/>
    <lineage>
        <taxon>Bacteria</taxon>
        <taxon>Pseudomonadati</taxon>
        <taxon>Pseudomonadota</taxon>
        <taxon>Alphaproteobacteria</taxon>
        <taxon>Sphingomonadales</taxon>
        <taxon>Sphingomonadaceae</taxon>
        <taxon>Sphingorhabdus</taxon>
    </lineage>
</organism>
<evidence type="ECO:0000256" key="5">
    <source>
        <dbReference type="SAM" id="Phobius"/>
    </source>
</evidence>
<name>A0A6I4M344_9SPHN</name>
<keyword evidence="2 5" id="KW-0812">Transmembrane</keyword>
<gene>
    <name evidence="7" type="ORF">EUU23_04105</name>
</gene>
<proteinExistence type="predicted"/>
<evidence type="ECO:0000313" key="7">
    <source>
        <dbReference type="EMBL" id="MVZ96888.1"/>
    </source>
</evidence>
<sequence>MNEYLLLVFACVSFVGTHFLMSHPWRATLVRGFGANGFLLAYSAVSLALFVWMVIEFGRAPKADLFWPVSDIIWAVASVLTLLAAILFAGSFIRNPSLPGMPDAMAAQTPSGVFKVTRHPMMWGFALWAMAHILVAPRTDNFIFSGSILFLALVGSKGQEIKKLKLTGVEWEAWLRRTHFWPRLSALLSVGLGPWIAGVVLWLAATWSHPYMGVAGAGIFRWLAV</sequence>